<comment type="caution">
    <text evidence="1">The sequence shown here is derived from an EMBL/GenBank/DDBJ whole genome shotgun (WGS) entry which is preliminary data.</text>
</comment>
<dbReference type="Proteomes" id="UP001165064">
    <property type="component" value="Unassembled WGS sequence"/>
</dbReference>
<evidence type="ECO:0000313" key="2">
    <source>
        <dbReference type="Proteomes" id="UP001165064"/>
    </source>
</evidence>
<keyword evidence="2" id="KW-1185">Reference proteome</keyword>
<organism evidence="1 2">
    <name type="scientific">Ambrosiozyma monospora</name>
    <name type="common">Yeast</name>
    <name type="synonym">Endomycopsis monosporus</name>
    <dbReference type="NCBI Taxonomy" id="43982"/>
    <lineage>
        <taxon>Eukaryota</taxon>
        <taxon>Fungi</taxon>
        <taxon>Dikarya</taxon>
        <taxon>Ascomycota</taxon>
        <taxon>Saccharomycotina</taxon>
        <taxon>Pichiomycetes</taxon>
        <taxon>Pichiales</taxon>
        <taxon>Pichiaceae</taxon>
        <taxon>Ambrosiozyma</taxon>
    </lineage>
</organism>
<sequence length="427" mass="45037">MAGAGACGTEESRFRAGIDAAVTSSKTVAKVTEKNGFNEVKAEPVYMAIDRKKEKSVFEFATDNKVKIIGTSDASTTVDEEKINVAKDRPSEELITADDSKHVDTVTAATANEVYTSSNVMDLNKEVSLTVEENKDCGVVDTSTYTTAEATDAVAVTTTDTNCYGSDSVGSTIAKSVSVHDTGWKNILFNTPMATDVTKDDKNSLSTTDLVVDKDSTDAIVDSVPVPYQDTGWKDVITYDSAVRDKIDAAVDVTDSTGAISSVPGMIKDTELNIIKIANVTIDDASNLDTTNVSKANDSSVYVPALDTADADSDTSTSFTAVRSTDGSTEAAALASESTDVDLADADFSDTVDIVTAPDVHLAKGYPFEPVGIGTAQDVNYVTDHFNQSFVLDSVTVIGYDVEPANVAIDTCPVSKDGEVVEVCEAL</sequence>
<reference evidence="1" key="1">
    <citation type="submission" date="2023-04" db="EMBL/GenBank/DDBJ databases">
        <title>Ambrosiozyma monospora NBRC 10751.</title>
        <authorList>
            <person name="Ichikawa N."/>
            <person name="Sato H."/>
            <person name="Tonouchi N."/>
        </authorList>
    </citation>
    <scope>NUCLEOTIDE SEQUENCE</scope>
    <source>
        <strain evidence="1">NBRC 10751</strain>
    </source>
</reference>
<name>A0ACB5SW13_AMBMO</name>
<accession>A0ACB5SW13</accession>
<gene>
    <name evidence="1" type="ORF">Amon02_000186400</name>
</gene>
<dbReference type="EMBL" id="BSXS01000996">
    <property type="protein sequence ID" value="GME74703.1"/>
    <property type="molecule type" value="Genomic_DNA"/>
</dbReference>
<evidence type="ECO:0000313" key="1">
    <source>
        <dbReference type="EMBL" id="GME74703.1"/>
    </source>
</evidence>
<proteinExistence type="predicted"/>
<protein>
    <submittedName>
        <fullName evidence="1">Unnamed protein product</fullName>
    </submittedName>
</protein>